<dbReference type="RefSeq" id="WP_086756671.1">
    <property type="nucleotide sequence ID" value="NZ_JAGJBZ010000001.1"/>
</dbReference>
<organism evidence="1 2">
    <name type="scientific">Streptomyces griseiscabiei</name>
    <dbReference type="NCBI Taxonomy" id="2993540"/>
    <lineage>
        <taxon>Bacteria</taxon>
        <taxon>Bacillati</taxon>
        <taxon>Actinomycetota</taxon>
        <taxon>Actinomycetes</taxon>
        <taxon>Kitasatosporales</taxon>
        <taxon>Streptomycetaceae</taxon>
        <taxon>Streptomyces</taxon>
    </lineage>
</organism>
<dbReference type="Gene3D" id="3.40.47.10">
    <property type="match status" value="1"/>
</dbReference>
<evidence type="ECO:0000313" key="1">
    <source>
        <dbReference type="EMBL" id="MDX2913166.1"/>
    </source>
</evidence>
<evidence type="ECO:0000313" key="2">
    <source>
        <dbReference type="Proteomes" id="UP001271723"/>
    </source>
</evidence>
<sequence length="182" mass="18900">MNRLPAPHTHALKAVGEGVAVARDLSATPPRRKASLYADPLSWLVLDAVEQALGACGGVLTPTDVSARRSVGHIAVSDQCTTHTMRQLAEAIPSGRISPLRFSGANPGSICSLPSQLLGLSGPTMTLSMPPDKGLPPALLVARAWLRQDSASHVIVTTHRADASGHHVTSTILTSDPTAGLT</sequence>
<reference evidence="1 2" key="1">
    <citation type="journal article" date="2023" name="Microb. Genom.">
        <title>Mesoterricola silvestris gen. nov., sp. nov., Mesoterricola sediminis sp. nov., Geothrix oryzae sp. nov., Geothrix edaphica sp. nov., Geothrix rubra sp. nov., and Geothrix limicola sp. nov., six novel members of Acidobacteriota isolated from soils.</title>
        <authorList>
            <person name="Weisberg A.J."/>
            <person name="Pearce E."/>
            <person name="Kramer C.G."/>
            <person name="Chang J.H."/>
            <person name="Clarke C.R."/>
        </authorList>
    </citation>
    <scope>NUCLEOTIDE SEQUENCE [LARGE SCALE GENOMIC DNA]</scope>
    <source>
        <strain evidence="1 2">NRRL_B-2795</strain>
    </source>
</reference>
<gene>
    <name evidence="1" type="ORF">PV517_31420</name>
</gene>
<dbReference type="EMBL" id="JARAVY010000014">
    <property type="protein sequence ID" value="MDX2913166.1"/>
    <property type="molecule type" value="Genomic_DNA"/>
</dbReference>
<dbReference type="Proteomes" id="UP001271723">
    <property type="component" value="Unassembled WGS sequence"/>
</dbReference>
<dbReference type="InterPro" id="IPR016039">
    <property type="entry name" value="Thiolase-like"/>
</dbReference>
<comment type="caution">
    <text evidence="1">The sequence shown here is derived from an EMBL/GenBank/DDBJ whole genome shotgun (WGS) entry which is preliminary data.</text>
</comment>
<dbReference type="SUPFAM" id="SSF53901">
    <property type="entry name" value="Thiolase-like"/>
    <property type="match status" value="1"/>
</dbReference>
<name>A0ABU4LBN3_9ACTN</name>
<accession>A0ABU4LBN3</accession>
<proteinExistence type="predicted"/>
<keyword evidence="2" id="KW-1185">Reference proteome</keyword>
<protein>
    <submittedName>
        <fullName evidence="1">Coronafacic acid synthetase</fullName>
    </submittedName>
</protein>